<dbReference type="InterPro" id="IPR013517">
    <property type="entry name" value="FG-GAP"/>
</dbReference>
<dbReference type="Gene3D" id="2.130.10.130">
    <property type="entry name" value="Integrin alpha, N-terminal"/>
    <property type="match status" value="1"/>
</dbReference>
<dbReference type="InterPro" id="IPR011519">
    <property type="entry name" value="UnbV_ASPIC"/>
</dbReference>
<dbReference type="Pfam" id="PF13517">
    <property type="entry name" value="FG-GAP_3"/>
    <property type="match status" value="2"/>
</dbReference>
<dbReference type="InterPro" id="IPR027039">
    <property type="entry name" value="Crtac1"/>
</dbReference>
<reference evidence="4 5" key="1">
    <citation type="submission" date="2020-08" db="EMBL/GenBank/DDBJ databases">
        <title>Sequencing the genomes of 1000 actinobacteria strains.</title>
        <authorList>
            <person name="Klenk H.-P."/>
        </authorList>
    </citation>
    <scope>NUCLEOTIDE SEQUENCE [LARGE SCALE GENOMIC DNA]</scope>
    <source>
        <strain evidence="4 5">DSM 46887</strain>
    </source>
</reference>
<evidence type="ECO:0000313" key="4">
    <source>
        <dbReference type="EMBL" id="MBB5821335.1"/>
    </source>
</evidence>
<evidence type="ECO:0000313" key="5">
    <source>
        <dbReference type="Proteomes" id="UP000540685"/>
    </source>
</evidence>
<dbReference type="InterPro" id="IPR028994">
    <property type="entry name" value="Integrin_alpha_N"/>
</dbReference>
<feature type="domain" description="ASPIC/UnbV" evidence="3">
    <location>
        <begin position="600"/>
        <end position="654"/>
    </location>
</feature>
<gene>
    <name evidence="4" type="ORF">F4562_004397</name>
</gene>
<dbReference type="PANTHER" id="PTHR16026:SF0">
    <property type="entry name" value="CARTILAGE ACIDIC PROTEIN 1"/>
    <property type="match status" value="1"/>
</dbReference>
<evidence type="ECO:0000259" key="3">
    <source>
        <dbReference type="Pfam" id="PF07593"/>
    </source>
</evidence>
<proteinExistence type="predicted"/>
<sequence>MTAARGVPAGTPRARRCAAGALATALAVAGWGLTDAPDGPSAAAPAEFSFHAEPLGPPSRPGDRSLRPVAPGYERVRAWVSATGAAVALFDVDDEVVSDDVCLVDPRHDTVTVRPAPGTSGGYRPFTLVPPDRRPHEAPTGCLPADLDQDGWQDLVVYYWGRSPSLFLRVPGAPPSGAAFRHRGLTAEPEIWNTAAATAGDFDGDGRLDLVFGNYFPDGARVLDDTGDHGDIVMPDSFSAAGNGGADRLYRATGPATFTEAEGVFDAVGGGRGWTLALGAQDLDRDGLPELYVANDFGPDRLLVNESVPGRVRFTEARGTRHPAVSRSRVLGRDSSKGAGVAFTDLDADGGPDILVSNAAAGRALPEGNLAFVSRPGGFHGGRAPYEERAGELGLRRGGWSWDVRAADFDNDGDDEIARAAGFIRGETDRWARFQEAMTVNDLAVSDPGLWPGIGAGDDLSGRDPLAFLTRGPDGRYTDVARPAGVARDTEGTEGTGGTGGTRGVKGIRDTVSRALAVGDVDDDGRLDLAVANQWARSVLYRNHGPTAPFVGLRLRLPAGSCPAAPSAMTQTAPVAQTVRTTRATRTTRTARTTQMTRPAIGAVATVRLPDGSTRSRQLYPAGGHNGVSAPELLFGLGDEVPGVPVPVEISWKDVCGGDHSASISVEPGWHRILLTGGQAQEMW</sequence>
<name>A0A7W9MHV2_9ACTN</name>
<keyword evidence="5" id="KW-1185">Reference proteome</keyword>
<dbReference type="SUPFAM" id="SSF69318">
    <property type="entry name" value="Integrin alpha N-terminal domain"/>
    <property type="match status" value="1"/>
</dbReference>
<dbReference type="PANTHER" id="PTHR16026">
    <property type="entry name" value="CARTILAGE ACIDIC PROTEIN 1"/>
    <property type="match status" value="1"/>
</dbReference>
<evidence type="ECO:0000256" key="1">
    <source>
        <dbReference type="ARBA" id="ARBA00022729"/>
    </source>
</evidence>
<dbReference type="AlphaFoldDB" id="A0A7W9MHV2"/>
<dbReference type="RefSeq" id="WP_184545950.1">
    <property type="nucleotide sequence ID" value="NZ_JACHMP010000001.1"/>
</dbReference>
<comment type="caution">
    <text evidence="4">The sequence shown here is derived from an EMBL/GenBank/DDBJ whole genome shotgun (WGS) entry which is preliminary data.</text>
</comment>
<dbReference type="Proteomes" id="UP000540685">
    <property type="component" value="Unassembled WGS sequence"/>
</dbReference>
<feature type="region of interest" description="Disordered" evidence="2">
    <location>
        <begin position="487"/>
        <end position="506"/>
    </location>
</feature>
<dbReference type="EMBL" id="JACHMP010000001">
    <property type="protein sequence ID" value="MBB5821335.1"/>
    <property type="molecule type" value="Genomic_DNA"/>
</dbReference>
<accession>A0A7W9MHV2</accession>
<organism evidence="4 5">
    <name type="scientific">Streptosporangium becharense</name>
    <dbReference type="NCBI Taxonomy" id="1816182"/>
    <lineage>
        <taxon>Bacteria</taxon>
        <taxon>Bacillati</taxon>
        <taxon>Actinomycetota</taxon>
        <taxon>Actinomycetes</taxon>
        <taxon>Streptosporangiales</taxon>
        <taxon>Streptosporangiaceae</taxon>
        <taxon>Streptosporangium</taxon>
    </lineage>
</organism>
<dbReference type="Pfam" id="PF01839">
    <property type="entry name" value="FG-GAP"/>
    <property type="match status" value="1"/>
</dbReference>
<evidence type="ECO:0000256" key="2">
    <source>
        <dbReference type="SAM" id="MobiDB-lite"/>
    </source>
</evidence>
<dbReference type="Pfam" id="PF07593">
    <property type="entry name" value="UnbV_ASPIC"/>
    <property type="match status" value="1"/>
</dbReference>
<protein>
    <recommendedName>
        <fullName evidence="3">ASPIC/UnbV domain-containing protein</fullName>
    </recommendedName>
</protein>
<keyword evidence="1" id="KW-0732">Signal</keyword>
<feature type="compositionally biased region" description="Gly residues" evidence="2">
    <location>
        <begin position="494"/>
        <end position="504"/>
    </location>
</feature>